<organism evidence="1">
    <name type="scientific">marine metagenome</name>
    <dbReference type="NCBI Taxonomy" id="408172"/>
    <lineage>
        <taxon>unclassified sequences</taxon>
        <taxon>metagenomes</taxon>
        <taxon>ecological metagenomes</taxon>
    </lineage>
</organism>
<name>A0A382RT02_9ZZZZ</name>
<gene>
    <name evidence="1" type="ORF">METZ01_LOCUS352625</name>
</gene>
<reference evidence="1" key="1">
    <citation type="submission" date="2018-05" db="EMBL/GenBank/DDBJ databases">
        <authorList>
            <person name="Lanie J.A."/>
            <person name="Ng W.-L."/>
            <person name="Kazmierczak K.M."/>
            <person name="Andrzejewski T.M."/>
            <person name="Davidsen T.M."/>
            <person name="Wayne K.J."/>
            <person name="Tettelin H."/>
            <person name="Glass J.I."/>
            <person name="Rusch D."/>
            <person name="Podicherti R."/>
            <person name="Tsui H.-C.T."/>
            <person name="Winkler M.E."/>
        </authorList>
    </citation>
    <scope>NUCLEOTIDE SEQUENCE</scope>
</reference>
<dbReference type="EMBL" id="UINC01123355">
    <property type="protein sequence ID" value="SVC99771.1"/>
    <property type="molecule type" value="Genomic_DNA"/>
</dbReference>
<accession>A0A382RT02</accession>
<protein>
    <submittedName>
        <fullName evidence="1">Uncharacterized protein</fullName>
    </submittedName>
</protein>
<sequence>MKINEFTDIEHNHGDKKNELGFNVAHDLHIHMKNDPMFYRKQYYPTIAKLQDTLKRGEPIDVKKELLPMVNNAKDHYCAKYNLPKRPEDLIQKEEIDSLIEKIYGEEMELIRKGDY</sequence>
<dbReference type="AlphaFoldDB" id="A0A382RT02"/>
<evidence type="ECO:0000313" key="1">
    <source>
        <dbReference type="EMBL" id="SVC99771.1"/>
    </source>
</evidence>
<proteinExistence type="predicted"/>